<reference evidence="1" key="1">
    <citation type="submission" date="2022-03" db="EMBL/GenBank/DDBJ databases">
        <title>Genomic Encyclopedia of Type Strains, Phase III (KMG-III): the genomes of soil and plant-associated and newly described type strains.</title>
        <authorList>
            <person name="Whitman W."/>
        </authorList>
    </citation>
    <scope>NUCLEOTIDE SEQUENCE</scope>
    <source>
        <strain evidence="1">ANL 6-2</strain>
    </source>
</reference>
<dbReference type="PANTHER" id="PTHR36932:SF1">
    <property type="entry name" value="CAPSULAR POLYSACCHARIDE BIOSYNTHESIS PROTEIN"/>
    <property type="match status" value="1"/>
</dbReference>
<evidence type="ECO:0000313" key="2">
    <source>
        <dbReference type="Proteomes" id="UP001205843"/>
    </source>
</evidence>
<keyword evidence="1" id="KW-0436">Ligase</keyword>
<dbReference type="PANTHER" id="PTHR36932">
    <property type="entry name" value="CAPSULAR POLYSACCHARIDE BIOSYNTHESIS PROTEIN"/>
    <property type="match status" value="1"/>
</dbReference>
<dbReference type="AlphaFoldDB" id="A0AAE3G4Q3"/>
<organism evidence="1 2">
    <name type="scientific">Natronocella acetinitrilica</name>
    <dbReference type="NCBI Taxonomy" id="414046"/>
    <lineage>
        <taxon>Bacteria</taxon>
        <taxon>Pseudomonadati</taxon>
        <taxon>Pseudomonadota</taxon>
        <taxon>Gammaproteobacteria</taxon>
        <taxon>Chromatiales</taxon>
        <taxon>Ectothiorhodospiraceae</taxon>
        <taxon>Natronocella</taxon>
    </lineage>
</organism>
<dbReference type="InterPro" id="IPR053158">
    <property type="entry name" value="CapK_Type1_Caps_Biosynth"/>
</dbReference>
<name>A0AAE3G4Q3_9GAMM</name>
<accession>A0AAE3G4Q3</accession>
<proteinExistence type="predicted"/>
<dbReference type="EMBL" id="JALJXV010000007">
    <property type="protein sequence ID" value="MCP1675781.1"/>
    <property type="molecule type" value="Genomic_DNA"/>
</dbReference>
<protein>
    <submittedName>
        <fullName evidence="1">Phenylacetate-coenzyme A ligase PaaK-like adenylate-forming protein</fullName>
    </submittedName>
</protein>
<dbReference type="Gene3D" id="3.40.50.12780">
    <property type="entry name" value="N-terminal domain of ligase-like"/>
    <property type="match status" value="1"/>
</dbReference>
<dbReference type="InterPro" id="IPR042099">
    <property type="entry name" value="ANL_N_sf"/>
</dbReference>
<dbReference type="Proteomes" id="UP001205843">
    <property type="component" value="Unassembled WGS sequence"/>
</dbReference>
<dbReference type="RefSeq" id="WP_253479598.1">
    <property type="nucleotide sequence ID" value="NZ_JALJXV010000007.1"/>
</dbReference>
<gene>
    <name evidence="1" type="ORF">J2T57_002936</name>
</gene>
<comment type="caution">
    <text evidence="1">The sequence shown here is derived from an EMBL/GenBank/DDBJ whole genome shotgun (WGS) entry which is preliminary data.</text>
</comment>
<dbReference type="GO" id="GO:0016874">
    <property type="term" value="F:ligase activity"/>
    <property type="evidence" value="ECO:0007669"/>
    <property type="project" value="UniProtKB-KW"/>
</dbReference>
<sequence length="407" mass="45558">MIAQFLLGKRHPDSGRVRLLNAVIRQAWKRVPAYNSLWNLAGLRSGEPGLQRLEDLDRYPLLNRARLGEVRLEQRMDSRWPRKLIHTERSGGSTGTPIEIPIDPMTHARRQLRFLRALMNCGYRPGDRLLMLSARPTGRHPTLPGGFCVDLAADQETMARIYRQMRPGVLYGPLNALLLLARELGRAAAATHRPRLVVSTAESLSGTDRDFLNSTFDCDPADFYGMSECGLVAWRIPGAESYRFAERDLHAEFLPIGSGEVAERLIITDLHAGGCHPLIRYETGDLVERTGNPGNRRVLGFRGRTVDCLHLPGGRLISPYRITLLLESQPDIRRYQITQRVDLSLDVTIWAEPQVMPELCRNVQRELSALTGRAVPIRIGGGDGVPGIGQRKFRPVRSEVEQGKCAS</sequence>
<evidence type="ECO:0000313" key="1">
    <source>
        <dbReference type="EMBL" id="MCP1675781.1"/>
    </source>
</evidence>
<keyword evidence="2" id="KW-1185">Reference proteome</keyword>
<dbReference type="SUPFAM" id="SSF56801">
    <property type="entry name" value="Acetyl-CoA synthetase-like"/>
    <property type="match status" value="1"/>
</dbReference>